<dbReference type="AlphaFoldDB" id="A0AAD2CJQ9"/>
<accession>A0AAD2CJQ9</accession>
<feature type="compositionally biased region" description="Basic and acidic residues" evidence="1">
    <location>
        <begin position="1"/>
        <end position="19"/>
    </location>
</feature>
<protein>
    <submittedName>
        <fullName evidence="2">Uncharacterized protein</fullName>
    </submittedName>
</protein>
<proteinExistence type="predicted"/>
<comment type="caution">
    <text evidence="2">The sequence shown here is derived from an EMBL/GenBank/DDBJ whole genome shotgun (WGS) entry which is preliminary data.</text>
</comment>
<organism evidence="2 3">
    <name type="scientific">Cylindrotheca closterium</name>
    <dbReference type="NCBI Taxonomy" id="2856"/>
    <lineage>
        <taxon>Eukaryota</taxon>
        <taxon>Sar</taxon>
        <taxon>Stramenopiles</taxon>
        <taxon>Ochrophyta</taxon>
        <taxon>Bacillariophyta</taxon>
        <taxon>Bacillariophyceae</taxon>
        <taxon>Bacillariophycidae</taxon>
        <taxon>Bacillariales</taxon>
        <taxon>Bacillariaceae</taxon>
        <taxon>Cylindrotheca</taxon>
    </lineage>
</organism>
<evidence type="ECO:0000313" key="3">
    <source>
        <dbReference type="Proteomes" id="UP001295423"/>
    </source>
</evidence>
<feature type="compositionally biased region" description="Polar residues" evidence="1">
    <location>
        <begin position="20"/>
        <end position="29"/>
    </location>
</feature>
<keyword evidence="3" id="KW-1185">Reference proteome</keyword>
<reference evidence="2" key="1">
    <citation type="submission" date="2023-08" db="EMBL/GenBank/DDBJ databases">
        <authorList>
            <person name="Audoor S."/>
            <person name="Bilcke G."/>
        </authorList>
    </citation>
    <scope>NUCLEOTIDE SEQUENCE</scope>
</reference>
<sequence length="724" mass="83088">MSPRLEDDVYAEENHRVEESSSSSPLQETYSRSRISAILAQCDAVKISSAEYLSTTDSSSSSGADSAVSACCAESAQHEAPESPPYLFADHCRNLHLKTENTDDHQYWYCDWTNYFVPFNHANFRNEFKSFPKLENVVKDYCQPFRTHAELQNMYVGLNTESMPRMSVTEGGTDGPEPYAVRTTMIHLRPDAKQHLILQAVHQAFMALHPTYYHIIKSTMHEFQALGGHGTVSLVLVANVVTHKTSLERHLLLRFYHVEQLGEYLTESQLDDDLEIEMDLNKERAEEKKKIKNIVINSREEQPMSPLKSQHTRLNELISEASALVKLVQQHGFLPSHRAPGPTQKETSRILQSKHGQNFTSKSVLSVFYKDVRNLFPSLSTKDKQVLQESHSLMERIWSELEMVKATHNTLITESSSRFGMRPCQPNLDRDFCFHLAQISQHNMLADLAQQMEKAETILHEALMEYADFEAYLKQVMLDDYLIRLNNSKHKDKNKFNPDHSLDMGQAPIHMKKRKMEEFPWDDMVRRALDEVAHQVAANCLEAFRPKESLQMSIDATHRVFVAFGKADDQDQSQFLKKLSRRNMIKVTQQQARVKLLLEKIILLPHSHPHIPRVKQLSNHWYELTLQSKTSNIRRGPIPILNFQTKLGGQGCITSHQLILVKGFFRTEVFVWDWMDIDLAYTPDHPFAKIAVLENGKRISGFNPLGVDPTKIVKMAQTLKGLQE</sequence>
<dbReference type="EMBL" id="CAKOGP040000424">
    <property type="protein sequence ID" value="CAJ1934949.1"/>
    <property type="molecule type" value="Genomic_DNA"/>
</dbReference>
<dbReference type="Proteomes" id="UP001295423">
    <property type="component" value="Unassembled WGS sequence"/>
</dbReference>
<name>A0AAD2CJQ9_9STRA</name>
<gene>
    <name evidence="2" type="ORF">CYCCA115_LOCUS4286</name>
</gene>
<feature type="region of interest" description="Disordered" evidence="1">
    <location>
        <begin position="1"/>
        <end position="29"/>
    </location>
</feature>
<evidence type="ECO:0000256" key="1">
    <source>
        <dbReference type="SAM" id="MobiDB-lite"/>
    </source>
</evidence>
<evidence type="ECO:0000313" key="2">
    <source>
        <dbReference type="EMBL" id="CAJ1934949.1"/>
    </source>
</evidence>